<proteinExistence type="predicted"/>
<feature type="region of interest" description="Disordered" evidence="1">
    <location>
        <begin position="1"/>
        <end position="25"/>
    </location>
</feature>
<organism evidence="2 3">
    <name type="scientific">candidate division WWE3 bacterium CG08_land_8_20_14_0_20_43_13</name>
    <dbReference type="NCBI Taxonomy" id="1975087"/>
    <lineage>
        <taxon>Bacteria</taxon>
        <taxon>Katanobacteria</taxon>
    </lineage>
</organism>
<sequence length="98" mass="10984">MRSFVPPKAGLRMTTGLDPQDDEYSNGILRPPEKEMALGHKGCLNHATAWGTVPTRWWGLPCPPFRQVRRGRKRTMYGKSVTSIDDISSSKQVADLDL</sequence>
<dbReference type="EMBL" id="PEYW01000038">
    <property type="protein sequence ID" value="PIS20656.1"/>
    <property type="molecule type" value="Genomic_DNA"/>
</dbReference>
<protein>
    <submittedName>
        <fullName evidence="2">Uncharacterized protein</fullName>
    </submittedName>
</protein>
<dbReference type="AlphaFoldDB" id="A0A2H0X6V9"/>
<accession>A0A2H0X6V9</accession>
<gene>
    <name evidence="2" type="ORF">COT52_02640</name>
</gene>
<reference evidence="3" key="1">
    <citation type="submission" date="2017-09" db="EMBL/GenBank/DDBJ databases">
        <title>Depth-based differentiation of microbial function through sediment-hosted aquifers and enrichment of novel symbionts in the deep terrestrial subsurface.</title>
        <authorList>
            <person name="Probst A.J."/>
            <person name="Ladd B."/>
            <person name="Jarett J.K."/>
            <person name="Geller-Mcgrath D.E."/>
            <person name="Sieber C.M.K."/>
            <person name="Emerson J.B."/>
            <person name="Anantharaman K."/>
            <person name="Thomas B.C."/>
            <person name="Malmstrom R."/>
            <person name="Stieglmeier M."/>
            <person name="Klingl A."/>
            <person name="Woyke T."/>
            <person name="Ryan C.M."/>
            <person name="Banfield J.F."/>
        </authorList>
    </citation>
    <scope>NUCLEOTIDE SEQUENCE [LARGE SCALE GENOMIC DNA]</scope>
</reference>
<evidence type="ECO:0000256" key="1">
    <source>
        <dbReference type="SAM" id="MobiDB-lite"/>
    </source>
</evidence>
<comment type="caution">
    <text evidence="2">The sequence shown here is derived from an EMBL/GenBank/DDBJ whole genome shotgun (WGS) entry which is preliminary data.</text>
</comment>
<evidence type="ECO:0000313" key="2">
    <source>
        <dbReference type="EMBL" id="PIS20656.1"/>
    </source>
</evidence>
<name>A0A2H0X6V9_UNCKA</name>
<dbReference type="Proteomes" id="UP000231414">
    <property type="component" value="Unassembled WGS sequence"/>
</dbReference>
<evidence type="ECO:0000313" key="3">
    <source>
        <dbReference type="Proteomes" id="UP000231414"/>
    </source>
</evidence>